<name>A0A7U4E5F9_RUNSL</name>
<dbReference type="EMBL" id="CP002859">
    <property type="protein sequence ID" value="AEI48423.1"/>
    <property type="molecule type" value="Genomic_DNA"/>
</dbReference>
<evidence type="ECO:0000313" key="1">
    <source>
        <dbReference type="EMBL" id="AEI48423.1"/>
    </source>
</evidence>
<dbReference type="AlphaFoldDB" id="A0A7U4E5F9"/>
<dbReference type="Proteomes" id="UP000000493">
    <property type="component" value="Chromosome"/>
</dbReference>
<gene>
    <name evidence="1" type="ordered locus">Runsl_2007</name>
</gene>
<dbReference type="CDD" id="cd21650">
    <property type="entry name" value="CrtA-like"/>
    <property type="match status" value="1"/>
</dbReference>
<dbReference type="KEGG" id="rsi:Runsl_2007"/>
<organism evidence="1 2">
    <name type="scientific">Runella slithyformis (strain ATCC 29530 / DSM 19594 / LMG 11500 / NCIMB 11436 / LSU 4)</name>
    <dbReference type="NCBI Taxonomy" id="761193"/>
    <lineage>
        <taxon>Bacteria</taxon>
        <taxon>Pseudomonadati</taxon>
        <taxon>Bacteroidota</taxon>
        <taxon>Cytophagia</taxon>
        <taxon>Cytophagales</taxon>
        <taxon>Spirosomataceae</taxon>
        <taxon>Runella</taxon>
    </lineage>
</organism>
<evidence type="ECO:0000313" key="2">
    <source>
        <dbReference type="Proteomes" id="UP000000493"/>
    </source>
</evidence>
<sequence>MLFHTIHPTSARMPVTTFSLFRFSRPQQWWAFTQMGLKALLNPLPKGILFGKMLGCGRHGFSLLPDLAQYAFIAQWNSRAEAEHFFSSEKTNDYLTHTAESYTVQMTVLQSHGLWDGLNPFTAVTPLPDYAGPVVVLTRASIRLSQLFSFWRHVPHTQRAMQAAAGLRMAVGVGEVPLIQQATVSVWENVEAIKKFAYQSGFHKEVVKKTRQQHWYREELFARFIPVAVSGSYEGKDPMGIIQKTL</sequence>
<reference evidence="1 2" key="2">
    <citation type="journal article" date="2012" name="Stand. Genomic Sci.">
        <title>Complete genome sequence of the aquatic bacterium Runella slithyformis type strain (LSU 4(T)).</title>
        <authorList>
            <person name="Copeland A."/>
            <person name="Zhang X."/>
            <person name="Misra M."/>
            <person name="Lapidus A."/>
            <person name="Nolan M."/>
            <person name="Lucas S."/>
            <person name="Deshpande S."/>
            <person name="Cheng J.F."/>
            <person name="Tapia R."/>
            <person name="Goodwin L.A."/>
            <person name="Pitluck S."/>
            <person name="Liolios K."/>
            <person name="Pagani I."/>
            <person name="Ivanova N."/>
            <person name="Mikhailova N."/>
            <person name="Pati A."/>
            <person name="Chen A."/>
            <person name="Palaniappan K."/>
            <person name="Land M."/>
            <person name="Hauser L."/>
            <person name="Pan C."/>
            <person name="Jeffries C.D."/>
            <person name="Detter J.C."/>
            <person name="Brambilla E.M."/>
            <person name="Rohde M."/>
            <person name="Djao O.D."/>
            <person name="Goker M."/>
            <person name="Sikorski J."/>
            <person name="Tindall B.J."/>
            <person name="Woyke T."/>
            <person name="Bristow J."/>
            <person name="Eisen J.A."/>
            <person name="Markowitz V."/>
            <person name="Hugenholtz P."/>
            <person name="Kyrpides N.C."/>
            <person name="Klenk H.P."/>
            <person name="Mavromatis K."/>
        </authorList>
    </citation>
    <scope>NUCLEOTIDE SEQUENCE [LARGE SCALE GENOMIC DNA]</scope>
    <source>
        <strain evidence="2">ATCC 29530 / DSM 19594 / LMG 11500 / NCIMB 11436 / LSU 4</strain>
    </source>
</reference>
<dbReference type="InterPro" id="IPR049574">
    <property type="entry name" value="CrtA-like"/>
</dbReference>
<evidence type="ECO:0008006" key="3">
    <source>
        <dbReference type="Google" id="ProtNLM"/>
    </source>
</evidence>
<proteinExistence type="predicted"/>
<accession>A0A7U4E5F9</accession>
<reference evidence="2" key="1">
    <citation type="submission" date="2011-06" db="EMBL/GenBank/DDBJ databases">
        <title>The complete genome of chromosome of Runella slithyformis DSM 19594.</title>
        <authorList>
            <consortium name="US DOE Joint Genome Institute (JGI-PGF)"/>
            <person name="Lucas S."/>
            <person name="Han J."/>
            <person name="Lapidus A."/>
            <person name="Bruce D."/>
            <person name="Goodwin L."/>
            <person name="Pitluck S."/>
            <person name="Peters L."/>
            <person name="Kyrpides N."/>
            <person name="Mavromatis K."/>
            <person name="Ivanova N."/>
            <person name="Ovchinnikova G."/>
            <person name="Zhang X."/>
            <person name="Misra M."/>
            <person name="Detter J.C."/>
            <person name="Tapia R."/>
            <person name="Han C."/>
            <person name="Land M."/>
            <person name="Hauser L."/>
            <person name="Markowitz V."/>
            <person name="Cheng J.-F."/>
            <person name="Hugenholtz P."/>
            <person name="Woyke T."/>
            <person name="Wu D."/>
            <person name="Tindall B."/>
            <person name="Faehrich R."/>
            <person name="Brambilla E."/>
            <person name="Klenk H.-P."/>
            <person name="Eisen J.A."/>
        </authorList>
    </citation>
    <scope>NUCLEOTIDE SEQUENCE [LARGE SCALE GENOMIC DNA]</scope>
    <source>
        <strain evidence="2">ATCC 29530 / DSM 19594 / LMG 11500 / NCIMB 11436 / LSU 4</strain>
    </source>
</reference>
<dbReference type="RefSeq" id="WP_013927735.1">
    <property type="nucleotide sequence ID" value="NC_015703.1"/>
</dbReference>
<keyword evidence="2" id="KW-1185">Reference proteome</keyword>
<protein>
    <recommendedName>
        <fullName evidence="3">Spheroidene monooxygenase</fullName>
    </recommendedName>
</protein>